<evidence type="ECO:0000256" key="5">
    <source>
        <dbReference type="PROSITE-ProRule" id="PRU01330"/>
    </source>
</evidence>
<organism evidence="9 10">
    <name type="scientific">Meiothermus granaticius NBRC 107808</name>
    <dbReference type="NCBI Taxonomy" id="1227551"/>
    <lineage>
        <taxon>Bacteria</taxon>
        <taxon>Thermotogati</taxon>
        <taxon>Deinococcota</taxon>
        <taxon>Deinococci</taxon>
        <taxon>Thermales</taxon>
        <taxon>Thermaceae</taxon>
        <taxon>Meiothermus</taxon>
    </lineage>
</organism>
<gene>
    <name evidence="9" type="primary">ipuC</name>
    <name evidence="9" type="ORF">Mgrana_01474</name>
</gene>
<evidence type="ECO:0000256" key="4">
    <source>
        <dbReference type="ARBA" id="ARBA00022840"/>
    </source>
</evidence>
<accession>A0A399F7C4</accession>
<keyword evidence="3" id="KW-0547">Nucleotide-binding</keyword>
<comment type="caution">
    <text evidence="9">The sequence shown here is derived from an EMBL/GenBank/DDBJ whole genome shotgun (WGS) entry which is preliminary data.</text>
</comment>
<protein>
    <submittedName>
        <fullName evidence="9">Glutamate--isopropylamine ligase</fullName>
        <ecNumber evidence="9">6.3.2.-</ecNumber>
    </submittedName>
</protein>
<dbReference type="OrthoDB" id="9807095at2"/>
<feature type="domain" description="GS beta-grasp" evidence="7">
    <location>
        <begin position="25"/>
        <end position="122"/>
    </location>
</feature>
<dbReference type="GO" id="GO:0006542">
    <property type="term" value="P:glutamine biosynthetic process"/>
    <property type="evidence" value="ECO:0007669"/>
    <property type="project" value="InterPro"/>
</dbReference>
<dbReference type="EC" id="6.3.2.-" evidence="9"/>
<evidence type="ECO:0000259" key="8">
    <source>
        <dbReference type="PROSITE" id="PS51987"/>
    </source>
</evidence>
<dbReference type="GO" id="GO:0042402">
    <property type="term" value="P:biogenic amine catabolic process"/>
    <property type="evidence" value="ECO:0007669"/>
    <property type="project" value="UniProtKB-ARBA"/>
</dbReference>
<dbReference type="Proteomes" id="UP000266178">
    <property type="component" value="Unassembled WGS sequence"/>
</dbReference>
<dbReference type="RefSeq" id="WP_119356975.1">
    <property type="nucleotide sequence ID" value="NZ_BJXM01000020.1"/>
</dbReference>
<dbReference type="FunFam" id="3.30.590.10:FF:000005">
    <property type="entry name" value="Probable glutamine synthetase"/>
    <property type="match status" value="1"/>
</dbReference>
<dbReference type="GO" id="GO:0004356">
    <property type="term" value="F:glutamine synthetase activity"/>
    <property type="evidence" value="ECO:0007669"/>
    <property type="project" value="InterPro"/>
</dbReference>
<dbReference type="GO" id="GO:0005524">
    <property type="term" value="F:ATP binding"/>
    <property type="evidence" value="ECO:0007669"/>
    <property type="project" value="UniProtKB-KW"/>
</dbReference>
<evidence type="ECO:0000313" key="10">
    <source>
        <dbReference type="Proteomes" id="UP000266178"/>
    </source>
</evidence>
<dbReference type="PROSITE" id="PS51987">
    <property type="entry name" value="GS_CATALYTIC"/>
    <property type="match status" value="1"/>
</dbReference>
<dbReference type="Gene3D" id="3.10.20.70">
    <property type="entry name" value="Glutamine synthetase, N-terminal domain"/>
    <property type="match status" value="1"/>
</dbReference>
<dbReference type="SMART" id="SM01230">
    <property type="entry name" value="Gln-synt_C"/>
    <property type="match status" value="1"/>
</dbReference>
<reference evidence="9 10" key="1">
    <citation type="submission" date="2018-08" db="EMBL/GenBank/DDBJ databases">
        <title>Meiothermus granaticius genome AF-68 sequencing project.</title>
        <authorList>
            <person name="Da Costa M.S."/>
            <person name="Albuquerque L."/>
            <person name="Raposo P."/>
            <person name="Froufe H.J.C."/>
            <person name="Barroso C.S."/>
            <person name="Egas C."/>
        </authorList>
    </citation>
    <scope>NUCLEOTIDE SEQUENCE [LARGE SCALE GENOMIC DNA]</scope>
    <source>
        <strain evidence="9 10">AF-68</strain>
    </source>
</reference>
<dbReference type="EMBL" id="QWLB01000017">
    <property type="protein sequence ID" value="RIH92574.1"/>
    <property type="molecule type" value="Genomic_DNA"/>
</dbReference>
<feature type="domain" description="GS catalytic" evidence="8">
    <location>
        <begin position="128"/>
        <end position="459"/>
    </location>
</feature>
<keyword evidence="4" id="KW-0067">ATP-binding</keyword>
<name>A0A399F7C4_9DEIN</name>
<dbReference type="InterPro" id="IPR036651">
    <property type="entry name" value="Gln_synt_N_sf"/>
</dbReference>
<dbReference type="PANTHER" id="PTHR43785:SF12">
    <property type="entry name" value="TYPE-1 GLUTAMINE SYNTHETASE 2"/>
    <property type="match status" value="1"/>
</dbReference>
<keyword evidence="10" id="KW-1185">Reference proteome</keyword>
<evidence type="ECO:0000256" key="2">
    <source>
        <dbReference type="ARBA" id="ARBA00022598"/>
    </source>
</evidence>
<dbReference type="Pfam" id="PF00120">
    <property type="entry name" value="Gln-synt_C"/>
    <property type="match status" value="1"/>
</dbReference>
<dbReference type="Gene3D" id="3.30.590.10">
    <property type="entry name" value="Glutamine synthetase/guanido kinase, catalytic domain"/>
    <property type="match status" value="1"/>
</dbReference>
<keyword evidence="2 9" id="KW-0436">Ligase</keyword>
<dbReference type="InterPro" id="IPR014746">
    <property type="entry name" value="Gln_synth/guanido_kin_cat_dom"/>
</dbReference>
<dbReference type="PROSITE" id="PS51986">
    <property type="entry name" value="GS_BETA_GRASP"/>
    <property type="match status" value="1"/>
</dbReference>
<dbReference type="InterPro" id="IPR008147">
    <property type="entry name" value="Gln_synt_N"/>
</dbReference>
<proteinExistence type="inferred from homology"/>
<evidence type="ECO:0000256" key="3">
    <source>
        <dbReference type="ARBA" id="ARBA00022741"/>
    </source>
</evidence>
<dbReference type="InterPro" id="IPR008146">
    <property type="entry name" value="Gln_synth_cat_dom"/>
</dbReference>
<sequence length="459" mass="51728">MSQQSGPQPQGLLSLEALAQQVEEGAIETVIAAFPDHYGRLLGKRFEAEYFLQEVAGHGTHGCDYLLTTDMEMNPVPGYRFASWELGYGDFHLVPDLSTLRLASWLERSAIVLCDVEREQTGGVSIAPRSLLKAQVQRAAELGYRALAASELEYYLFTTSYREAHAQGYQGLKPAGWYIEDYHLLQGSRVEDYTAAVRRNLKRSGIPVENSKGEWGLGQHEINVRYAEVLEMADRHVLYKQCMKEIADQMGVSVTFMAKFTHGQAGSSSHLHLSLWLPGGSAFAGEGAEGSEVFRWFLAGWIAHTEEFMPFYAPTVNSYKRYEDGSWAPTRLAWSHDNRTAGFRVVGQGQSLRIECRIPGADCNPYLAFTAALASGLDGIRRRLEPPPAFRGDIYAAQHLPRVPYTLGEASERFAQSAFVREVLGSEVQEHYAHFFRSEWQAYNRAVSDWERQRYFERI</sequence>
<dbReference type="PANTHER" id="PTHR43785">
    <property type="entry name" value="GAMMA-GLUTAMYLPUTRESCINE SYNTHETASE"/>
    <property type="match status" value="1"/>
</dbReference>
<dbReference type="AlphaFoldDB" id="A0A399F7C4"/>
<evidence type="ECO:0000256" key="6">
    <source>
        <dbReference type="RuleBase" id="RU000384"/>
    </source>
</evidence>
<dbReference type="GO" id="GO:0006576">
    <property type="term" value="P:biogenic amine metabolic process"/>
    <property type="evidence" value="ECO:0007669"/>
    <property type="project" value="UniProtKB-ARBA"/>
</dbReference>
<evidence type="ECO:0000313" key="9">
    <source>
        <dbReference type="EMBL" id="RIH92574.1"/>
    </source>
</evidence>
<evidence type="ECO:0000256" key="1">
    <source>
        <dbReference type="ARBA" id="ARBA00009897"/>
    </source>
</evidence>
<comment type="similarity">
    <text evidence="1 5 6">Belongs to the glutamine synthetase family.</text>
</comment>
<dbReference type="SUPFAM" id="SSF55931">
    <property type="entry name" value="Glutamine synthetase/guanido kinase"/>
    <property type="match status" value="1"/>
</dbReference>
<dbReference type="SUPFAM" id="SSF54368">
    <property type="entry name" value="Glutamine synthetase, N-terminal domain"/>
    <property type="match status" value="1"/>
</dbReference>
<evidence type="ECO:0000259" key="7">
    <source>
        <dbReference type="PROSITE" id="PS51986"/>
    </source>
</evidence>